<dbReference type="PROSITE" id="PS50075">
    <property type="entry name" value="CARRIER"/>
    <property type="match status" value="1"/>
</dbReference>
<keyword evidence="4" id="KW-0597">Phosphoprotein</keyword>
<dbReference type="PANTHER" id="PTHR45527:SF1">
    <property type="entry name" value="FATTY ACID SYNTHASE"/>
    <property type="match status" value="1"/>
</dbReference>
<evidence type="ECO:0000256" key="1">
    <source>
        <dbReference type="ARBA" id="ARBA00001957"/>
    </source>
</evidence>
<comment type="similarity">
    <text evidence="2">Belongs to the ATP-dependent AMP-binding enzyme family.</text>
</comment>
<dbReference type="InterPro" id="IPR009081">
    <property type="entry name" value="PP-bd_ACP"/>
</dbReference>
<gene>
    <name evidence="6" type="ORF">G3M58_44100</name>
</gene>
<dbReference type="GO" id="GO:0005829">
    <property type="term" value="C:cytosol"/>
    <property type="evidence" value="ECO:0007669"/>
    <property type="project" value="TreeGrafter"/>
</dbReference>
<dbReference type="SMART" id="SM00823">
    <property type="entry name" value="PKS_PP"/>
    <property type="match status" value="1"/>
</dbReference>
<dbReference type="EMBL" id="JAAGMN010004567">
    <property type="protein sequence ID" value="NEE13426.1"/>
    <property type="molecule type" value="Genomic_DNA"/>
</dbReference>
<dbReference type="AlphaFoldDB" id="A0A6G3X6L6"/>
<evidence type="ECO:0000259" key="5">
    <source>
        <dbReference type="PROSITE" id="PS50075"/>
    </source>
</evidence>
<dbReference type="GO" id="GO:0017000">
    <property type="term" value="P:antibiotic biosynthetic process"/>
    <property type="evidence" value="ECO:0007669"/>
    <property type="project" value="UniProtKB-ARBA"/>
</dbReference>
<accession>A0A6G3X6L6</accession>
<dbReference type="Pfam" id="PF00550">
    <property type="entry name" value="PP-binding"/>
    <property type="match status" value="1"/>
</dbReference>
<dbReference type="SUPFAM" id="SSF47336">
    <property type="entry name" value="ACP-like"/>
    <property type="match status" value="1"/>
</dbReference>
<feature type="non-terminal residue" evidence="6">
    <location>
        <position position="1"/>
    </location>
</feature>
<comment type="caution">
    <text evidence="6">The sequence shown here is derived from an EMBL/GenBank/DDBJ whole genome shotgun (WGS) entry which is preliminary data.</text>
</comment>
<dbReference type="InterPro" id="IPR006162">
    <property type="entry name" value="Ppantetheine_attach_site"/>
</dbReference>
<evidence type="ECO:0000256" key="2">
    <source>
        <dbReference type="ARBA" id="ARBA00006432"/>
    </source>
</evidence>
<dbReference type="PROSITE" id="PS00012">
    <property type="entry name" value="PHOSPHOPANTETHEINE"/>
    <property type="match status" value="1"/>
</dbReference>
<evidence type="ECO:0000256" key="4">
    <source>
        <dbReference type="ARBA" id="ARBA00022553"/>
    </source>
</evidence>
<dbReference type="GO" id="GO:0044550">
    <property type="term" value="P:secondary metabolite biosynthetic process"/>
    <property type="evidence" value="ECO:0007669"/>
    <property type="project" value="TreeGrafter"/>
</dbReference>
<dbReference type="Pfam" id="PF13193">
    <property type="entry name" value="AMP-binding_C"/>
    <property type="match status" value="1"/>
</dbReference>
<dbReference type="FunFam" id="1.10.1200.10:FF:000016">
    <property type="entry name" value="Non-ribosomal peptide synthase"/>
    <property type="match status" value="1"/>
</dbReference>
<name>A0A6G3X6L6_9ACTN</name>
<evidence type="ECO:0000256" key="3">
    <source>
        <dbReference type="ARBA" id="ARBA00022450"/>
    </source>
</evidence>
<dbReference type="InterPro" id="IPR020806">
    <property type="entry name" value="PKS_PP-bd"/>
</dbReference>
<organism evidence="6">
    <name type="scientific">Streptomyces sp. SID7499</name>
    <dbReference type="NCBI Taxonomy" id="2706086"/>
    <lineage>
        <taxon>Bacteria</taxon>
        <taxon>Bacillati</taxon>
        <taxon>Actinomycetota</taxon>
        <taxon>Actinomycetes</taxon>
        <taxon>Kitasatosporales</taxon>
        <taxon>Streptomycetaceae</taxon>
        <taxon>Streptomyces</taxon>
    </lineage>
</organism>
<dbReference type="InterPro" id="IPR029058">
    <property type="entry name" value="AB_hydrolase_fold"/>
</dbReference>
<dbReference type="InterPro" id="IPR045851">
    <property type="entry name" value="AMP-bd_C_sf"/>
</dbReference>
<dbReference type="Gene3D" id="3.40.50.1820">
    <property type="entry name" value="alpha/beta hydrolase"/>
    <property type="match status" value="1"/>
</dbReference>
<protein>
    <recommendedName>
        <fullName evidence="5">Carrier domain-containing protein</fullName>
    </recommendedName>
</protein>
<sequence>DRVKWTPEGEIAFLGRADEQVKIRGFRIEPGEVQSVLTAHPNVTQAAVIAREDTPGDARLVAYVVPDDDLTNDELPVSVKAFVAQRLPEHMVPSAVVVLDALPLTGNGKLDRKALPAPDLAATAGAGRGPANEREELLCAAFAEVLGLDSVGVDDDFFELGGHSLLAVRLISRLRTVLGVEVPLRLLFRLPTVAQLEEQLEHQQPARPVLRPRRRQEEF</sequence>
<dbReference type="InterPro" id="IPR036736">
    <property type="entry name" value="ACP-like_sf"/>
</dbReference>
<keyword evidence="3" id="KW-0596">Phosphopantetheine</keyword>
<dbReference type="PANTHER" id="PTHR45527">
    <property type="entry name" value="NONRIBOSOMAL PEPTIDE SYNTHETASE"/>
    <property type="match status" value="1"/>
</dbReference>
<dbReference type="GO" id="GO:0031177">
    <property type="term" value="F:phosphopantetheine binding"/>
    <property type="evidence" value="ECO:0007669"/>
    <property type="project" value="InterPro"/>
</dbReference>
<dbReference type="SUPFAM" id="SSF56801">
    <property type="entry name" value="Acetyl-CoA synthetase-like"/>
    <property type="match status" value="1"/>
</dbReference>
<dbReference type="Gene3D" id="3.30.300.30">
    <property type="match status" value="1"/>
</dbReference>
<dbReference type="FunFam" id="3.30.300.30:FF:000010">
    <property type="entry name" value="Enterobactin synthetase component F"/>
    <property type="match status" value="1"/>
</dbReference>
<dbReference type="GO" id="GO:0072330">
    <property type="term" value="P:monocarboxylic acid biosynthetic process"/>
    <property type="evidence" value="ECO:0007669"/>
    <property type="project" value="UniProtKB-ARBA"/>
</dbReference>
<feature type="domain" description="Carrier" evidence="5">
    <location>
        <begin position="129"/>
        <end position="204"/>
    </location>
</feature>
<proteinExistence type="inferred from homology"/>
<evidence type="ECO:0000313" key="6">
    <source>
        <dbReference type="EMBL" id="NEE13426.1"/>
    </source>
</evidence>
<comment type="cofactor">
    <cofactor evidence="1">
        <name>pantetheine 4'-phosphate</name>
        <dbReference type="ChEBI" id="CHEBI:47942"/>
    </cofactor>
</comment>
<dbReference type="GO" id="GO:0043041">
    <property type="term" value="P:amino acid activation for nonribosomal peptide biosynthetic process"/>
    <property type="evidence" value="ECO:0007669"/>
    <property type="project" value="TreeGrafter"/>
</dbReference>
<reference evidence="6" key="1">
    <citation type="submission" date="2020-01" db="EMBL/GenBank/DDBJ databases">
        <title>Insect and environment-associated Actinomycetes.</title>
        <authorList>
            <person name="Currrie C."/>
            <person name="Chevrette M."/>
            <person name="Carlson C."/>
            <person name="Stubbendieck R."/>
            <person name="Wendt-Pienkowski E."/>
        </authorList>
    </citation>
    <scope>NUCLEOTIDE SEQUENCE</scope>
    <source>
        <strain evidence="6">SID7499</strain>
    </source>
</reference>
<dbReference type="InterPro" id="IPR025110">
    <property type="entry name" value="AMP-bd_C"/>
</dbReference>